<dbReference type="AlphaFoldDB" id="K6WHR7"/>
<evidence type="ECO:0000313" key="3">
    <source>
        <dbReference type="Proteomes" id="UP000008363"/>
    </source>
</evidence>
<accession>K6WHR7</accession>
<reference evidence="2 3" key="1">
    <citation type="submission" date="2012-08" db="EMBL/GenBank/DDBJ databases">
        <title>Whole genome shotgun sequence of Gordonia rhizosphera NBRC 16068.</title>
        <authorList>
            <person name="Takarada H."/>
            <person name="Isaki S."/>
            <person name="Hosoyama A."/>
            <person name="Tsuchikane K."/>
            <person name="Katsumata H."/>
            <person name="Baba S."/>
            <person name="Ohji S."/>
            <person name="Yamazaki S."/>
            <person name="Fujita N."/>
        </authorList>
    </citation>
    <scope>NUCLEOTIDE SEQUENCE [LARGE SCALE GENOMIC DNA]</scope>
    <source>
        <strain evidence="2 3">NBRC 16068</strain>
    </source>
</reference>
<keyword evidence="3" id="KW-1185">Reference proteome</keyword>
<proteinExistence type="predicted"/>
<sequence length="71" mass="7550">MCIADVAHVGLDNTFRTKGQLLCEVVEVTDEPPAPREPAVLGHRDSDSASDATQDLSFGSVIGAPVMRVRT</sequence>
<feature type="region of interest" description="Disordered" evidence="1">
    <location>
        <begin position="32"/>
        <end position="54"/>
    </location>
</feature>
<name>K6WHR7_9ACTN</name>
<organism evidence="2 3">
    <name type="scientific">Gordonia rhizosphera NBRC 16068</name>
    <dbReference type="NCBI Taxonomy" id="1108045"/>
    <lineage>
        <taxon>Bacteria</taxon>
        <taxon>Bacillati</taxon>
        <taxon>Actinomycetota</taxon>
        <taxon>Actinomycetes</taxon>
        <taxon>Mycobacteriales</taxon>
        <taxon>Gordoniaceae</taxon>
        <taxon>Gordonia</taxon>
    </lineage>
</organism>
<evidence type="ECO:0000313" key="2">
    <source>
        <dbReference type="EMBL" id="GAB91707.1"/>
    </source>
</evidence>
<gene>
    <name evidence="2" type="ORF">GORHZ_141_00820</name>
</gene>
<comment type="caution">
    <text evidence="2">The sequence shown here is derived from an EMBL/GenBank/DDBJ whole genome shotgun (WGS) entry which is preliminary data.</text>
</comment>
<evidence type="ECO:0000256" key="1">
    <source>
        <dbReference type="SAM" id="MobiDB-lite"/>
    </source>
</evidence>
<dbReference type="Proteomes" id="UP000008363">
    <property type="component" value="Unassembled WGS sequence"/>
</dbReference>
<dbReference type="EMBL" id="BAHC01000141">
    <property type="protein sequence ID" value="GAB91707.1"/>
    <property type="molecule type" value="Genomic_DNA"/>
</dbReference>
<protein>
    <submittedName>
        <fullName evidence="2">Uncharacterized protein</fullName>
    </submittedName>
</protein>